<evidence type="ECO:0000313" key="1">
    <source>
        <dbReference type="EMBL" id="SNT12495.1"/>
    </source>
</evidence>
<dbReference type="Proteomes" id="UP000198393">
    <property type="component" value="Unassembled WGS sequence"/>
</dbReference>
<name>A0A239K321_EKHLU</name>
<dbReference type="Gene3D" id="2.60.40.1120">
    <property type="entry name" value="Carboxypeptidase-like, regulatory domain"/>
    <property type="match status" value="1"/>
</dbReference>
<dbReference type="InterPro" id="IPR008969">
    <property type="entry name" value="CarboxyPept-like_regulatory"/>
</dbReference>
<dbReference type="Pfam" id="PF13715">
    <property type="entry name" value="CarbopepD_reg_2"/>
    <property type="match status" value="1"/>
</dbReference>
<organism evidence="1 2">
    <name type="scientific">Ekhidna lutea</name>
    <dbReference type="NCBI Taxonomy" id="447679"/>
    <lineage>
        <taxon>Bacteria</taxon>
        <taxon>Pseudomonadati</taxon>
        <taxon>Bacteroidota</taxon>
        <taxon>Cytophagia</taxon>
        <taxon>Cytophagales</taxon>
        <taxon>Reichenbachiellaceae</taxon>
        <taxon>Ekhidna</taxon>
    </lineage>
</organism>
<dbReference type="SUPFAM" id="SSF56935">
    <property type="entry name" value="Porins"/>
    <property type="match status" value="1"/>
</dbReference>
<dbReference type="SUPFAM" id="SSF49464">
    <property type="entry name" value="Carboxypeptidase regulatory domain-like"/>
    <property type="match status" value="1"/>
</dbReference>
<dbReference type="OrthoDB" id="9803050at2"/>
<dbReference type="EMBL" id="FZPD01000004">
    <property type="protein sequence ID" value="SNT12495.1"/>
    <property type="molecule type" value="Genomic_DNA"/>
</dbReference>
<dbReference type="AlphaFoldDB" id="A0A239K321"/>
<reference evidence="1 2" key="1">
    <citation type="submission" date="2017-06" db="EMBL/GenBank/DDBJ databases">
        <authorList>
            <person name="Kim H.J."/>
            <person name="Triplett B.A."/>
        </authorList>
    </citation>
    <scope>NUCLEOTIDE SEQUENCE [LARGE SCALE GENOMIC DNA]</scope>
    <source>
        <strain evidence="1 2">DSM 19307</strain>
    </source>
</reference>
<keyword evidence="1" id="KW-0675">Receptor</keyword>
<proteinExistence type="predicted"/>
<evidence type="ECO:0000313" key="2">
    <source>
        <dbReference type="Proteomes" id="UP000198393"/>
    </source>
</evidence>
<protein>
    <submittedName>
        <fullName evidence="1">Outer membrane receptor proteins, mostly Fe transport</fullName>
    </submittedName>
</protein>
<sequence>MSSLLYAQQGALQSNLIFWGEISLFQSLDSLRTIGIPIAYSRDKLTNQTITVTQGITVKQFLDQLSNDRIADIQYDGKQIIISPHIPRNYTIHGVLRNVESGEHIIGATVQVLGTRLGTTTNGYGYYSITLNEGEYQLEFSHINYQRKKTEVSLYRNSYLDISTTPKVTELDEVEVNTVTDDANLIENIPSINRIVISGPDGQIPYLLGEVDVIQNALLKPGIRAIGEDASGLHVRGGGVDQNLTLLDEATIYNPNHFYGLISIFNPEAVNNVRILKGFIPPSYGGRTSSVIEVRQKEGNMNETRASGGIGILSARALVEGPLHKGKSSFLISSRQSLLNLSIDDFASTSVRRNRIRFQDLNVKLNFKYSQSSTYYLSGYVGNDRNQVGLNSTRNWGNRMLNFRWNYLFSPKLFSNISAFVSEYNYKIESTEEPGAFVGRSKIADYSIKTNLSYLPNPNNELSFGFSTIYHRLLPGSREPFDQNASTNTIELENEQGLESAAHFGHEMTTDGFSFHYGLRVSGLHTLGPGTVYQYRDGIPSADSTITDTIQFKRLDIIEKNINLEPRISLNWKLNGTTSLKASFTRTAQYLHLISNTISPAPTDIWKLSSEYIPPTTTNQYTLGLYKNLKDNTWELSSEVYYKDIGNNIQYKNGADLVFNENIETELLLSQARAYGLELYAKKKTGKLKGWISYTLSKAESRIPEFDDVRFVVENHDKTHDFSTSWSMGLSDRLSASANFVFNTGIPVTLPTDKYEYEGNLIPHFQFRNNARLPDYHRLDVSFKWDGKKVKKSGEKRKNDDYWILTIYNVYARQNAYSYFYRESPIDPGTAQVVKYSIFGTIIPAITYNFRF</sequence>
<gene>
    <name evidence="1" type="ORF">SAMN05421640_2388</name>
</gene>
<accession>A0A239K321</accession>
<dbReference type="RefSeq" id="WP_089357103.1">
    <property type="nucleotide sequence ID" value="NZ_FZPD01000004.1"/>
</dbReference>
<keyword evidence="2" id="KW-1185">Reference proteome</keyword>